<evidence type="ECO:0000313" key="12">
    <source>
        <dbReference type="Proteomes" id="UP001239085"/>
    </source>
</evidence>
<evidence type="ECO:0000256" key="9">
    <source>
        <dbReference type="ARBA" id="ARBA00023136"/>
    </source>
</evidence>
<organism evidence="11 12">
    <name type="scientific">Microbacterium murale</name>
    <dbReference type="NCBI Taxonomy" id="1081040"/>
    <lineage>
        <taxon>Bacteria</taxon>
        <taxon>Bacillati</taxon>
        <taxon>Actinomycetota</taxon>
        <taxon>Actinomycetes</taxon>
        <taxon>Micrococcales</taxon>
        <taxon>Microbacteriaceae</taxon>
        <taxon>Microbacterium</taxon>
    </lineage>
</organism>
<dbReference type="Pfam" id="PF07264">
    <property type="entry name" value="EI24"/>
    <property type="match status" value="1"/>
</dbReference>
<evidence type="ECO:0000256" key="7">
    <source>
        <dbReference type="ARBA" id="ARBA00022989"/>
    </source>
</evidence>
<dbReference type="InterPro" id="IPR059112">
    <property type="entry name" value="CysZ/EI24"/>
</dbReference>
<keyword evidence="4" id="KW-0997">Cell inner membrane</keyword>
<keyword evidence="7 10" id="KW-1133">Transmembrane helix</keyword>
<proteinExistence type="predicted"/>
<dbReference type="PANTHER" id="PTHR37468">
    <property type="entry name" value="SULFATE TRANSPORTER CYSZ"/>
    <property type="match status" value="1"/>
</dbReference>
<protein>
    <submittedName>
        <fullName evidence="11">CysZ protein</fullName>
    </submittedName>
</protein>
<evidence type="ECO:0000256" key="3">
    <source>
        <dbReference type="ARBA" id="ARBA00022475"/>
    </source>
</evidence>
<keyword evidence="5" id="KW-0028">Amino-acid biosynthesis</keyword>
<evidence type="ECO:0000256" key="10">
    <source>
        <dbReference type="SAM" id="Phobius"/>
    </source>
</evidence>
<sequence length="284" mass="29821">MSTGGHHSPRLRLLVDWHHDARAARPVIREFFAGVRILGRGFGMWRTHPKLLALGLVPALIAFVLLAAALTPFGLALGSITDWITPFADGWVTPWRELLRAGLGAVLLIAALALAGAVFTALTLTIGDPFYQRIWRGIERSLGGPEPTGDTGLMTTIGEGIRLIVLGVLVALLTLVIGFLPLVGGVLASVVGVVLSGRLVARELTGRAFDARGLTTYSRSELLGSGRARVIGFGVATQLCFLVPLGAIVTMPAAVAGSTILARSLTERAPASLQTADPPPPPRA</sequence>
<evidence type="ECO:0000256" key="2">
    <source>
        <dbReference type="ARBA" id="ARBA00022448"/>
    </source>
</evidence>
<feature type="transmembrane region" description="Helical" evidence="10">
    <location>
        <begin position="230"/>
        <end position="255"/>
    </location>
</feature>
<dbReference type="Proteomes" id="UP001239085">
    <property type="component" value="Unassembled WGS sequence"/>
</dbReference>
<dbReference type="InterPro" id="IPR050480">
    <property type="entry name" value="CysZ-like"/>
</dbReference>
<evidence type="ECO:0000256" key="4">
    <source>
        <dbReference type="ARBA" id="ARBA00022519"/>
    </source>
</evidence>
<keyword evidence="3" id="KW-1003">Cell membrane</keyword>
<comment type="subcellular location">
    <subcellularLocation>
        <location evidence="1">Membrane</location>
        <topology evidence="1">Multi-pass membrane protein</topology>
    </subcellularLocation>
</comment>
<evidence type="ECO:0000256" key="5">
    <source>
        <dbReference type="ARBA" id="ARBA00022605"/>
    </source>
</evidence>
<dbReference type="PANTHER" id="PTHR37468:SF1">
    <property type="entry name" value="SULFATE TRANSPORTER CYSZ"/>
    <property type="match status" value="1"/>
</dbReference>
<keyword evidence="6 10" id="KW-0812">Transmembrane</keyword>
<keyword evidence="8" id="KW-0764">Sulfate transport</keyword>
<dbReference type="EMBL" id="JAUSXK010000001">
    <property type="protein sequence ID" value="MDQ0642653.1"/>
    <property type="molecule type" value="Genomic_DNA"/>
</dbReference>
<evidence type="ECO:0000256" key="6">
    <source>
        <dbReference type="ARBA" id="ARBA00022692"/>
    </source>
</evidence>
<keyword evidence="2" id="KW-0813">Transport</keyword>
<reference evidence="11 12" key="1">
    <citation type="submission" date="2023-07" db="EMBL/GenBank/DDBJ databases">
        <title>Comparative genomics of wheat-associated soil bacteria to identify genetic determinants of phenazine resistance.</title>
        <authorList>
            <person name="Mouncey N."/>
        </authorList>
    </citation>
    <scope>NUCLEOTIDE SEQUENCE [LARGE SCALE GENOMIC DNA]</scope>
    <source>
        <strain evidence="11 12">W2I7</strain>
    </source>
</reference>
<keyword evidence="9 10" id="KW-0472">Membrane</keyword>
<feature type="transmembrane region" description="Helical" evidence="10">
    <location>
        <begin position="98"/>
        <end position="126"/>
    </location>
</feature>
<name>A0ABU0P5P8_9MICO</name>
<feature type="transmembrane region" description="Helical" evidence="10">
    <location>
        <begin position="51"/>
        <end position="78"/>
    </location>
</feature>
<evidence type="ECO:0000313" key="11">
    <source>
        <dbReference type="EMBL" id="MDQ0642653.1"/>
    </source>
</evidence>
<feature type="transmembrane region" description="Helical" evidence="10">
    <location>
        <begin position="163"/>
        <end position="195"/>
    </location>
</feature>
<gene>
    <name evidence="11" type="ORF">QFZ46_000813</name>
</gene>
<evidence type="ECO:0000256" key="1">
    <source>
        <dbReference type="ARBA" id="ARBA00004141"/>
    </source>
</evidence>
<accession>A0ABU0P5P8</accession>
<evidence type="ECO:0000256" key="8">
    <source>
        <dbReference type="ARBA" id="ARBA00023032"/>
    </source>
</evidence>
<comment type="caution">
    <text evidence="11">The sequence shown here is derived from an EMBL/GenBank/DDBJ whole genome shotgun (WGS) entry which is preliminary data.</text>
</comment>
<keyword evidence="12" id="KW-1185">Reference proteome</keyword>